<organism evidence="2 3">
    <name type="scientific">Paenibacillus donghaensis</name>
    <dbReference type="NCBI Taxonomy" id="414771"/>
    <lineage>
        <taxon>Bacteria</taxon>
        <taxon>Bacillati</taxon>
        <taxon>Bacillota</taxon>
        <taxon>Bacilli</taxon>
        <taxon>Bacillales</taxon>
        <taxon>Paenibacillaceae</taxon>
        <taxon>Paenibacillus</taxon>
    </lineage>
</organism>
<gene>
    <name evidence="2" type="ORF">B9T62_38405</name>
</gene>
<evidence type="ECO:0000256" key="1">
    <source>
        <dbReference type="SAM" id="MobiDB-lite"/>
    </source>
</evidence>
<dbReference type="AlphaFoldDB" id="A0A2Z2KV48"/>
<keyword evidence="3" id="KW-1185">Reference proteome</keyword>
<feature type="compositionally biased region" description="Acidic residues" evidence="1">
    <location>
        <begin position="54"/>
        <end position="64"/>
    </location>
</feature>
<sequence>MGKRMNGWVDTLSEQDIPALAVDWERIVAVDDDPDESDADAKRLDADATIGDLSEPEEDNDEEY</sequence>
<dbReference type="EMBL" id="CP021780">
    <property type="protein sequence ID" value="ASA26072.1"/>
    <property type="molecule type" value="Genomic_DNA"/>
</dbReference>
<evidence type="ECO:0000313" key="2">
    <source>
        <dbReference type="EMBL" id="ASA26072.1"/>
    </source>
</evidence>
<reference evidence="2 3" key="1">
    <citation type="submission" date="2017-06" db="EMBL/GenBank/DDBJ databases">
        <title>Complete genome sequence of Paenibacillus donghaensis KCTC 13049T isolated from East Sea sediment, South Korea.</title>
        <authorList>
            <person name="Jung B.K."/>
            <person name="Hong S.-J."/>
            <person name="Shin J.-H."/>
        </authorList>
    </citation>
    <scope>NUCLEOTIDE SEQUENCE [LARGE SCALE GENOMIC DNA]</scope>
    <source>
        <strain evidence="2 3">KCTC 13049</strain>
    </source>
</reference>
<accession>A0A2Z2KV48</accession>
<dbReference type="Proteomes" id="UP000249890">
    <property type="component" value="Chromosome"/>
</dbReference>
<feature type="region of interest" description="Disordered" evidence="1">
    <location>
        <begin position="31"/>
        <end position="64"/>
    </location>
</feature>
<evidence type="ECO:0000313" key="3">
    <source>
        <dbReference type="Proteomes" id="UP000249890"/>
    </source>
</evidence>
<protein>
    <submittedName>
        <fullName evidence="2">Uncharacterized protein</fullName>
    </submittedName>
</protein>
<dbReference type="RefSeq" id="WP_087920031.1">
    <property type="nucleotide sequence ID" value="NZ_CP021780.1"/>
</dbReference>
<name>A0A2Z2KV48_9BACL</name>
<proteinExistence type="predicted"/>
<dbReference type="KEGG" id="pdh:B9T62_38405"/>